<dbReference type="GO" id="GO:0045004">
    <property type="term" value="P:DNA replication proofreading"/>
    <property type="evidence" value="ECO:0007669"/>
    <property type="project" value="TreeGrafter"/>
</dbReference>
<dbReference type="InterPro" id="IPR012337">
    <property type="entry name" value="RNaseH-like_sf"/>
</dbReference>
<organism evidence="2 3">
    <name type="scientific">Lichenibacterium ramalinae</name>
    <dbReference type="NCBI Taxonomy" id="2316527"/>
    <lineage>
        <taxon>Bacteria</taxon>
        <taxon>Pseudomonadati</taxon>
        <taxon>Pseudomonadota</taxon>
        <taxon>Alphaproteobacteria</taxon>
        <taxon>Hyphomicrobiales</taxon>
        <taxon>Lichenihabitantaceae</taxon>
        <taxon>Lichenibacterium</taxon>
    </lineage>
</organism>
<dbReference type="AlphaFoldDB" id="A0A4Q2R8L3"/>
<dbReference type="Gene3D" id="3.30.420.10">
    <property type="entry name" value="Ribonuclease H-like superfamily/Ribonuclease H"/>
    <property type="match status" value="1"/>
</dbReference>
<keyword evidence="2" id="KW-0540">Nuclease</keyword>
<dbReference type="GO" id="GO:0003676">
    <property type="term" value="F:nucleic acid binding"/>
    <property type="evidence" value="ECO:0007669"/>
    <property type="project" value="InterPro"/>
</dbReference>
<protein>
    <submittedName>
        <fullName evidence="2">3'-5' exonuclease</fullName>
    </submittedName>
</protein>
<dbReference type="Proteomes" id="UP000289411">
    <property type="component" value="Unassembled WGS sequence"/>
</dbReference>
<dbReference type="GO" id="GO:0005829">
    <property type="term" value="C:cytosol"/>
    <property type="evidence" value="ECO:0007669"/>
    <property type="project" value="TreeGrafter"/>
</dbReference>
<dbReference type="RefSeq" id="WP_129221491.1">
    <property type="nucleotide sequence ID" value="NZ_QYBC01000023.1"/>
</dbReference>
<evidence type="ECO:0000313" key="3">
    <source>
        <dbReference type="Proteomes" id="UP000289411"/>
    </source>
</evidence>
<dbReference type="CDD" id="cd06127">
    <property type="entry name" value="DEDDh"/>
    <property type="match status" value="1"/>
</dbReference>
<name>A0A4Q2R8L3_9HYPH</name>
<dbReference type="Pfam" id="PF00929">
    <property type="entry name" value="RNase_T"/>
    <property type="match status" value="1"/>
</dbReference>
<dbReference type="GO" id="GO:0008408">
    <property type="term" value="F:3'-5' exonuclease activity"/>
    <property type="evidence" value="ECO:0007669"/>
    <property type="project" value="TreeGrafter"/>
</dbReference>
<accession>A0A4Q2R8L3</accession>
<gene>
    <name evidence="2" type="ORF">D3272_22645</name>
</gene>
<sequence>MVDEVSETLARILDRTGNYRILRRVPRPEPSTMTDAERAAAGLAVGIVLDTETTGLGDADEVIELGMLRFAFDPVQIRVAHVVDGFSALRQPSRPIPPDVVRLTGITDNDVAGRTIDDDAVTRFVAGASIVIAHNAGFDRPVVERAWPWFAELPWACSLTQVDWRAEGFEGRRLGQLLAERRSYHDGHRALDDCAALLHLLQLPLTLGATGFELMMGTAAQVTVRVWATASPFERKDVLKARGYRWASGDGRTPRAWWRDVPEANVDAEVSHLRDHVYGDPGAQPLLRRVTARERFSVRADAPCR</sequence>
<keyword evidence="2" id="KW-0269">Exonuclease</keyword>
<keyword evidence="3" id="KW-1185">Reference proteome</keyword>
<reference evidence="2 3" key="1">
    <citation type="submission" date="2018-09" db="EMBL/GenBank/DDBJ databases">
        <authorList>
            <person name="Grouzdev D.S."/>
            <person name="Krutkina M.S."/>
        </authorList>
    </citation>
    <scope>NUCLEOTIDE SEQUENCE [LARGE SCALE GENOMIC DNA]</scope>
    <source>
        <strain evidence="2 3">RmlP001</strain>
    </source>
</reference>
<proteinExistence type="predicted"/>
<evidence type="ECO:0000313" key="2">
    <source>
        <dbReference type="EMBL" id="RYB02123.1"/>
    </source>
</evidence>
<reference evidence="2 3" key="2">
    <citation type="submission" date="2019-02" db="EMBL/GenBank/DDBJ databases">
        <title>'Lichenibacterium ramalinii' gen. nov. sp. nov., 'Lichenibacterium minor' gen. nov. sp. nov.</title>
        <authorList>
            <person name="Pankratov T."/>
        </authorList>
    </citation>
    <scope>NUCLEOTIDE SEQUENCE [LARGE SCALE GENOMIC DNA]</scope>
    <source>
        <strain evidence="2 3">RmlP001</strain>
    </source>
</reference>
<dbReference type="SUPFAM" id="SSF53098">
    <property type="entry name" value="Ribonuclease H-like"/>
    <property type="match status" value="1"/>
</dbReference>
<keyword evidence="2" id="KW-0378">Hydrolase</keyword>
<comment type="caution">
    <text evidence="2">The sequence shown here is derived from an EMBL/GenBank/DDBJ whole genome shotgun (WGS) entry which is preliminary data.</text>
</comment>
<dbReference type="PANTHER" id="PTHR30231:SF37">
    <property type="entry name" value="EXODEOXYRIBONUCLEASE 10"/>
    <property type="match status" value="1"/>
</dbReference>
<dbReference type="NCBIfam" id="NF006615">
    <property type="entry name" value="PRK09182.1"/>
    <property type="match status" value="1"/>
</dbReference>
<dbReference type="SMART" id="SM00479">
    <property type="entry name" value="EXOIII"/>
    <property type="match status" value="1"/>
</dbReference>
<feature type="domain" description="Exonuclease" evidence="1">
    <location>
        <begin position="45"/>
        <end position="210"/>
    </location>
</feature>
<dbReference type="InterPro" id="IPR036397">
    <property type="entry name" value="RNaseH_sf"/>
</dbReference>
<dbReference type="PANTHER" id="PTHR30231">
    <property type="entry name" value="DNA POLYMERASE III SUBUNIT EPSILON"/>
    <property type="match status" value="1"/>
</dbReference>
<dbReference type="EMBL" id="QYBC01000023">
    <property type="protein sequence ID" value="RYB02123.1"/>
    <property type="molecule type" value="Genomic_DNA"/>
</dbReference>
<dbReference type="InterPro" id="IPR013520">
    <property type="entry name" value="Ribonucl_H"/>
</dbReference>
<dbReference type="OrthoDB" id="7427781at2"/>
<evidence type="ECO:0000259" key="1">
    <source>
        <dbReference type="SMART" id="SM00479"/>
    </source>
</evidence>